<dbReference type="InterPro" id="IPR029058">
    <property type="entry name" value="AB_hydrolase_fold"/>
</dbReference>
<dbReference type="OrthoDB" id="8996171at2"/>
<gene>
    <name evidence="2" type="ordered locus">TERTU_2866</name>
</gene>
<dbReference type="Proteomes" id="UP000009080">
    <property type="component" value="Chromosome"/>
</dbReference>
<feature type="domain" description="AB hydrolase-1" evidence="1">
    <location>
        <begin position="70"/>
        <end position="252"/>
    </location>
</feature>
<evidence type="ECO:0000313" key="2">
    <source>
        <dbReference type="EMBL" id="ACR11411.1"/>
    </source>
</evidence>
<name>C5BN85_TERTT</name>
<evidence type="ECO:0000313" key="3">
    <source>
        <dbReference type="Proteomes" id="UP000009080"/>
    </source>
</evidence>
<dbReference type="STRING" id="377629.TERTU_2866"/>
<sequence>MRVNKVNTDSGVELHFSVEKCGIERPWLVFVLPFGLEVSSAAAFFTAFQGQFNVLTWQCRLILSDEELKQGQDSFSISQHVNDLNVLLNDQGVERVILVGYCSGAGVSLAYAAAHKDMISQLVLINGDYVILDEADCVTQHGKDVDSLFPLAAMDQKKSAFVLDRINQSDDDGERARLGLNKPFSSPLYFQRYAMNYLSYREANFKELAKSIEHPVLVIASGMDKQANVTSSKRIVECLQNAEFYLDANADHYEPLREGSHILAYLYDYLSRINYDGIG</sequence>
<organism evidence="2 3">
    <name type="scientific">Teredinibacter turnerae (strain ATCC 39867 / T7901)</name>
    <dbReference type="NCBI Taxonomy" id="377629"/>
    <lineage>
        <taxon>Bacteria</taxon>
        <taxon>Pseudomonadati</taxon>
        <taxon>Pseudomonadota</taxon>
        <taxon>Gammaproteobacteria</taxon>
        <taxon>Cellvibrionales</taxon>
        <taxon>Cellvibrionaceae</taxon>
        <taxon>Teredinibacter</taxon>
    </lineage>
</organism>
<accession>C5BN85</accession>
<dbReference type="Gene3D" id="3.40.50.1820">
    <property type="entry name" value="alpha/beta hydrolase"/>
    <property type="match status" value="1"/>
</dbReference>
<dbReference type="RefSeq" id="WP_015817523.1">
    <property type="nucleotide sequence ID" value="NC_012997.1"/>
</dbReference>
<dbReference type="SUPFAM" id="SSF53474">
    <property type="entry name" value="alpha/beta-Hydrolases"/>
    <property type="match status" value="1"/>
</dbReference>
<dbReference type="EMBL" id="CP001614">
    <property type="protein sequence ID" value="ACR11411.1"/>
    <property type="molecule type" value="Genomic_DNA"/>
</dbReference>
<reference evidence="2 3" key="1">
    <citation type="journal article" date="2009" name="PLoS ONE">
        <title>The complete genome of Teredinibacter turnerae T7901: an intracellular endosymbiont of marine wood-boring bivalves (shipworms).</title>
        <authorList>
            <person name="Yang J.C."/>
            <person name="Madupu R."/>
            <person name="Durkin A.S."/>
            <person name="Ekborg N.A."/>
            <person name="Pedamallu C.S."/>
            <person name="Hostetler J.B."/>
            <person name="Radune D."/>
            <person name="Toms B.S."/>
            <person name="Henrissat B."/>
            <person name="Coutinho P.M."/>
            <person name="Schwarz S."/>
            <person name="Field L."/>
            <person name="Trindade-Silva A.E."/>
            <person name="Soares C.A.G."/>
            <person name="Elshahawi S."/>
            <person name="Hanora A."/>
            <person name="Schmidt E.W."/>
            <person name="Haygood M.G."/>
            <person name="Posfai J."/>
            <person name="Benner J."/>
            <person name="Madinger C."/>
            <person name="Nove J."/>
            <person name="Anton B."/>
            <person name="Chaudhary K."/>
            <person name="Foster J."/>
            <person name="Holman A."/>
            <person name="Kumar S."/>
            <person name="Lessard P.A."/>
            <person name="Luyten Y.A."/>
            <person name="Slatko B."/>
            <person name="Wood N."/>
            <person name="Wu B."/>
            <person name="Teplitski M."/>
            <person name="Mougous J.D."/>
            <person name="Ward N."/>
            <person name="Eisen J.A."/>
            <person name="Badger J.H."/>
            <person name="Distel D.L."/>
        </authorList>
    </citation>
    <scope>NUCLEOTIDE SEQUENCE [LARGE SCALE GENOMIC DNA]</scope>
    <source>
        <strain evidence="3">ATCC 39867 / T7901</strain>
    </source>
</reference>
<evidence type="ECO:0000259" key="1">
    <source>
        <dbReference type="Pfam" id="PF00561"/>
    </source>
</evidence>
<dbReference type="eggNOG" id="COG0596">
    <property type="taxonomic scope" value="Bacteria"/>
</dbReference>
<dbReference type="KEGG" id="ttu:TERTU_2866"/>
<keyword evidence="3" id="KW-1185">Reference proteome</keyword>
<proteinExistence type="predicted"/>
<dbReference type="InterPro" id="IPR000073">
    <property type="entry name" value="AB_hydrolase_1"/>
</dbReference>
<keyword evidence="2" id="KW-0378">Hydrolase</keyword>
<protein>
    <submittedName>
        <fullName evidence="2">Alpha/beta hydrolase family protein</fullName>
    </submittedName>
</protein>
<dbReference type="HOGENOM" id="CLU_999932_0_0_6"/>
<dbReference type="Pfam" id="PF00561">
    <property type="entry name" value="Abhydrolase_1"/>
    <property type="match status" value="1"/>
</dbReference>
<dbReference type="AlphaFoldDB" id="C5BN85"/>
<dbReference type="GO" id="GO:0016787">
    <property type="term" value="F:hydrolase activity"/>
    <property type="evidence" value="ECO:0007669"/>
    <property type="project" value="UniProtKB-KW"/>
</dbReference>